<gene>
    <name evidence="1" type="ORF">SCLCIDRAFT_70990</name>
</gene>
<keyword evidence="2" id="KW-1185">Reference proteome</keyword>
<reference evidence="2" key="2">
    <citation type="submission" date="2015-01" db="EMBL/GenBank/DDBJ databases">
        <title>Evolutionary Origins and Diversification of the Mycorrhizal Mutualists.</title>
        <authorList>
            <consortium name="DOE Joint Genome Institute"/>
            <consortium name="Mycorrhizal Genomics Consortium"/>
            <person name="Kohler A."/>
            <person name="Kuo A."/>
            <person name="Nagy L.G."/>
            <person name="Floudas D."/>
            <person name="Copeland A."/>
            <person name="Barry K.W."/>
            <person name="Cichocki N."/>
            <person name="Veneault-Fourrey C."/>
            <person name="LaButti K."/>
            <person name="Lindquist E.A."/>
            <person name="Lipzen A."/>
            <person name="Lundell T."/>
            <person name="Morin E."/>
            <person name="Murat C."/>
            <person name="Riley R."/>
            <person name="Ohm R."/>
            <person name="Sun H."/>
            <person name="Tunlid A."/>
            <person name="Henrissat B."/>
            <person name="Grigoriev I.V."/>
            <person name="Hibbett D.S."/>
            <person name="Martin F."/>
        </authorList>
    </citation>
    <scope>NUCLEOTIDE SEQUENCE [LARGE SCALE GENOMIC DNA]</scope>
    <source>
        <strain evidence="2">Foug A</strain>
    </source>
</reference>
<accession>A0A0C2ZHI8</accession>
<dbReference type="InParanoid" id="A0A0C2ZHI8"/>
<dbReference type="OrthoDB" id="2688014at2759"/>
<evidence type="ECO:0000313" key="1">
    <source>
        <dbReference type="EMBL" id="KIM52277.1"/>
    </source>
</evidence>
<protein>
    <submittedName>
        <fullName evidence="1">Uncharacterized protein</fullName>
    </submittedName>
</protein>
<reference evidence="1 2" key="1">
    <citation type="submission" date="2014-04" db="EMBL/GenBank/DDBJ databases">
        <authorList>
            <consortium name="DOE Joint Genome Institute"/>
            <person name="Kuo A."/>
            <person name="Kohler A."/>
            <person name="Nagy L.G."/>
            <person name="Floudas D."/>
            <person name="Copeland A."/>
            <person name="Barry K.W."/>
            <person name="Cichocki N."/>
            <person name="Veneault-Fourrey C."/>
            <person name="LaButti K."/>
            <person name="Lindquist E.A."/>
            <person name="Lipzen A."/>
            <person name="Lundell T."/>
            <person name="Morin E."/>
            <person name="Murat C."/>
            <person name="Sun H."/>
            <person name="Tunlid A."/>
            <person name="Henrissat B."/>
            <person name="Grigoriev I.V."/>
            <person name="Hibbett D.S."/>
            <person name="Martin F."/>
            <person name="Nordberg H.P."/>
            <person name="Cantor M.N."/>
            <person name="Hua S.X."/>
        </authorList>
    </citation>
    <scope>NUCLEOTIDE SEQUENCE [LARGE SCALE GENOMIC DNA]</scope>
    <source>
        <strain evidence="1 2">Foug A</strain>
    </source>
</reference>
<dbReference type="EMBL" id="KN822217">
    <property type="protein sequence ID" value="KIM52277.1"/>
    <property type="molecule type" value="Genomic_DNA"/>
</dbReference>
<feature type="non-terminal residue" evidence="1">
    <location>
        <position position="65"/>
    </location>
</feature>
<proteinExistence type="predicted"/>
<organism evidence="1 2">
    <name type="scientific">Scleroderma citrinum Foug A</name>
    <dbReference type="NCBI Taxonomy" id="1036808"/>
    <lineage>
        <taxon>Eukaryota</taxon>
        <taxon>Fungi</taxon>
        <taxon>Dikarya</taxon>
        <taxon>Basidiomycota</taxon>
        <taxon>Agaricomycotina</taxon>
        <taxon>Agaricomycetes</taxon>
        <taxon>Agaricomycetidae</taxon>
        <taxon>Boletales</taxon>
        <taxon>Sclerodermatineae</taxon>
        <taxon>Sclerodermataceae</taxon>
        <taxon>Scleroderma</taxon>
    </lineage>
</organism>
<dbReference type="Proteomes" id="UP000053989">
    <property type="component" value="Unassembled WGS sequence"/>
</dbReference>
<dbReference type="AlphaFoldDB" id="A0A0C2ZHI8"/>
<dbReference type="STRING" id="1036808.A0A0C2ZHI8"/>
<sequence>MPKHARSMSFIQHIQNASLDDQTGLIGDALNRLCNPPMEVLELNGPCDKLAIEIFMALEHFSEAS</sequence>
<dbReference type="HOGENOM" id="CLU_2747021_0_0_1"/>
<evidence type="ECO:0000313" key="2">
    <source>
        <dbReference type="Proteomes" id="UP000053989"/>
    </source>
</evidence>
<name>A0A0C2ZHI8_9AGAM</name>